<reference evidence="1" key="1">
    <citation type="submission" date="2022-04" db="EMBL/GenBank/DDBJ databases">
        <title>Genome of the entomopathogenic fungus Entomophthora muscae.</title>
        <authorList>
            <person name="Elya C."/>
            <person name="Lovett B.R."/>
            <person name="Lee E."/>
            <person name="Macias A.M."/>
            <person name="Hajek A.E."/>
            <person name="De Bivort B.L."/>
            <person name="Kasson M.T."/>
            <person name="De Fine Licht H.H."/>
            <person name="Stajich J.E."/>
        </authorList>
    </citation>
    <scope>NUCLEOTIDE SEQUENCE</scope>
    <source>
        <strain evidence="1">Berkeley</strain>
    </source>
</reference>
<proteinExistence type="predicted"/>
<protein>
    <submittedName>
        <fullName evidence="1">Uncharacterized protein</fullName>
    </submittedName>
</protein>
<gene>
    <name evidence="1" type="ORF">DSO57_1005840</name>
</gene>
<comment type="caution">
    <text evidence="1">The sequence shown here is derived from an EMBL/GenBank/DDBJ whole genome shotgun (WGS) entry which is preliminary data.</text>
</comment>
<evidence type="ECO:0000313" key="1">
    <source>
        <dbReference type="EMBL" id="KAJ9086276.1"/>
    </source>
</evidence>
<organism evidence="1 2">
    <name type="scientific">Entomophthora muscae</name>
    <dbReference type="NCBI Taxonomy" id="34485"/>
    <lineage>
        <taxon>Eukaryota</taxon>
        <taxon>Fungi</taxon>
        <taxon>Fungi incertae sedis</taxon>
        <taxon>Zoopagomycota</taxon>
        <taxon>Entomophthoromycotina</taxon>
        <taxon>Entomophthoromycetes</taxon>
        <taxon>Entomophthorales</taxon>
        <taxon>Entomophthoraceae</taxon>
        <taxon>Entomophthora</taxon>
    </lineage>
</organism>
<name>A0ACC2UIF2_9FUNG</name>
<sequence>MFRKQATSPAACPRFSGLEPETDSTSEKPPRTASGVPSTLKPCLLEKFFGLVNEINNPNDVPAISWAAANEAPPALSQDQGLQMDDKSIASKGEFEIPCPKPANEDLKILGTPWNVQTLVSATPQATRNCKSSPKFDEHTYTLEMLGRCSLLSL</sequence>
<keyword evidence="2" id="KW-1185">Reference proteome</keyword>
<evidence type="ECO:0000313" key="2">
    <source>
        <dbReference type="Proteomes" id="UP001165960"/>
    </source>
</evidence>
<accession>A0ACC2UIF2</accession>
<dbReference type="Proteomes" id="UP001165960">
    <property type="component" value="Unassembled WGS sequence"/>
</dbReference>
<dbReference type="EMBL" id="QTSX02000726">
    <property type="protein sequence ID" value="KAJ9086276.1"/>
    <property type="molecule type" value="Genomic_DNA"/>
</dbReference>